<comment type="similarity">
    <text evidence="1 6">Belongs to the aldehyde dehydrogenase family.</text>
</comment>
<evidence type="ECO:0000313" key="8">
    <source>
        <dbReference type="EMBL" id="KAL1596500.1"/>
    </source>
</evidence>
<feature type="active site" evidence="5">
    <location>
        <position position="86"/>
    </location>
</feature>
<dbReference type="InterPro" id="IPR029510">
    <property type="entry name" value="Ald_DH_CS_GLU"/>
</dbReference>
<name>A0ABR3QWF8_9PLEO</name>
<dbReference type="InterPro" id="IPR016162">
    <property type="entry name" value="Ald_DH_N"/>
</dbReference>
<protein>
    <recommendedName>
        <fullName evidence="3">aldehyde dehydrogenase (NAD(+))</fullName>
        <ecNumber evidence="3">1.2.1.3</ecNumber>
    </recommendedName>
</protein>
<proteinExistence type="inferred from homology"/>
<dbReference type="PROSITE" id="PS00687">
    <property type="entry name" value="ALDEHYDE_DEHYDR_GLU"/>
    <property type="match status" value="1"/>
</dbReference>
<dbReference type="PANTHER" id="PTHR11699">
    <property type="entry name" value="ALDEHYDE DEHYDROGENASE-RELATED"/>
    <property type="match status" value="1"/>
</dbReference>
<dbReference type="Proteomes" id="UP001521785">
    <property type="component" value="Unassembled WGS sequence"/>
</dbReference>
<organism evidence="8 9">
    <name type="scientific">Paraconiothyrium brasiliense</name>
    <dbReference type="NCBI Taxonomy" id="300254"/>
    <lineage>
        <taxon>Eukaryota</taxon>
        <taxon>Fungi</taxon>
        <taxon>Dikarya</taxon>
        <taxon>Ascomycota</taxon>
        <taxon>Pezizomycotina</taxon>
        <taxon>Dothideomycetes</taxon>
        <taxon>Pleosporomycetidae</taxon>
        <taxon>Pleosporales</taxon>
        <taxon>Massarineae</taxon>
        <taxon>Didymosphaeriaceae</taxon>
        <taxon>Paraconiothyrium</taxon>
    </lineage>
</organism>
<dbReference type="Gene3D" id="3.40.309.10">
    <property type="entry name" value="Aldehyde Dehydrogenase, Chain A, domain 2"/>
    <property type="match status" value="1"/>
</dbReference>
<dbReference type="Pfam" id="PF00171">
    <property type="entry name" value="Aldedh"/>
    <property type="match status" value="2"/>
</dbReference>
<evidence type="ECO:0000259" key="7">
    <source>
        <dbReference type="Pfam" id="PF00171"/>
    </source>
</evidence>
<dbReference type="EC" id="1.2.1.3" evidence="3"/>
<sequence>MFIWKISPAIATGNTVVIKCAESTSLMALKCCELIKEAGIWLRKDRRKCNSESHGCRQGRIHRVNSHWTNNFEVSASSNLKKVTLELGGKSPDIVFPDADIQKAVDWSAWGINMNFGQTCHAGTRIYVHEDVYDEFVAAYTKRMGSLKVGDNFDENVDQGPQNSKTQFEKILGYIESGKEEGATISLGGEVAEVENGEGRGYYIQPTIFTDMKPQMKAPTPCRSLLYNS</sequence>
<evidence type="ECO:0000256" key="6">
    <source>
        <dbReference type="RuleBase" id="RU003345"/>
    </source>
</evidence>
<feature type="domain" description="Aldehyde dehydrogenase" evidence="7">
    <location>
        <begin position="75"/>
        <end position="218"/>
    </location>
</feature>
<accession>A0ABR3QWF8</accession>
<keyword evidence="2 6" id="KW-0560">Oxidoreductase</keyword>
<reference evidence="8 9" key="1">
    <citation type="submission" date="2024-02" db="EMBL/GenBank/DDBJ databases">
        <title>De novo assembly and annotation of 12 fungi associated with fruit tree decline syndrome in Ontario, Canada.</title>
        <authorList>
            <person name="Sulman M."/>
            <person name="Ellouze W."/>
            <person name="Ilyukhin E."/>
        </authorList>
    </citation>
    <scope>NUCLEOTIDE SEQUENCE [LARGE SCALE GENOMIC DNA]</scope>
    <source>
        <strain evidence="8 9">M42-189</strain>
    </source>
</reference>
<evidence type="ECO:0000313" key="9">
    <source>
        <dbReference type="Proteomes" id="UP001521785"/>
    </source>
</evidence>
<gene>
    <name evidence="8" type="ORF">SLS60_009147</name>
</gene>
<dbReference type="InterPro" id="IPR016163">
    <property type="entry name" value="Ald_DH_C"/>
</dbReference>
<comment type="caution">
    <text evidence="8">The sequence shown here is derived from an EMBL/GenBank/DDBJ whole genome shotgun (WGS) entry which is preliminary data.</text>
</comment>
<dbReference type="SUPFAM" id="SSF53720">
    <property type="entry name" value="ALDH-like"/>
    <property type="match status" value="1"/>
</dbReference>
<evidence type="ECO:0000256" key="1">
    <source>
        <dbReference type="ARBA" id="ARBA00009986"/>
    </source>
</evidence>
<evidence type="ECO:0000256" key="3">
    <source>
        <dbReference type="ARBA" id="ARBA00024226"/>
    </source>
</evidence>
<evidence type="ECO:0000256" key="4">
    <source>
        <dbReference type="ARBA" id="ARBA00049194"/>
    </source>
</evidence>
<keyword evidence="9" id="KW-1185">Reference proteome</keyword>
<comment type="catalytic activity">
    <reaction evidence="4">
        <text>an aldehyde + NAD(+) + H2O = a carboxylate + NADH + 2 H(+)</text>
        <dbReference type="Rhea" id="RHEA:16185"/>
        <dbReference type="ChEBI" id="CHEBI:15377"/>
        <dbReference type="ChEBI" id="CHEBI:15378"/>
        <dbReference type="ChEBI" id="CHEBI:17478"/>
        <dbReference type="ChEBI" id="CHEBI:29067"/>
        <dbReference type="ChEBI" id="CHEBI:57540"/>
        <dbReference type="ChEBI" id="CHEBI:57945"/>
        <dbReference type="EC" id="1.2.1.3"/>
    </reaction>
</comment>
<dbReference type="EMBL" id="JAKJXO020000014">
    <property type="protein sequence ID" value="KAL1596500.1"/>
    <property type="molecule type" value="Genomic_DNA"/>
</dbReference>
<dbReference type="InterPro" id="IPR016161">
    <property type="entry name" value="Ald_DH/histidinol_DH"/>
</dbReference>
<feature type="domain" description="Aldehyde dehydrogenase" evidence="7">
    <location>
        <begin position="1"/>
        <end position="40"/>
    </location>
</feature>
<dbReference type="InterPro" id="IPR015590">
    <property type="entry name" value="Aldehyde_DH_dom"/>
</dbReference>
<evidence type="ECO:0000256" key="2">
    <source>
        <dbReference type="ARBA" id="ARBA00023002"/>
    </source>
</evidence>
<dbReference type="Gene3D" id="3.40.605.10">
    <property type="entry name" value="Aldehyde Dehydrogenase, Chain A, domain 1"/>
    <property type="match status" value="2"/>
</dbReference>
<evidence type="ECO:0000256" key="5">
    <source>
        <dbReference type="PROSITE-ProRule" id="PRU10007"/>
    </source>
</evidence>